<dbReference type="InterPro" id="IPR050678">
    <property type="entry name" value="DNA_Partitioning_ATPase"/>
</dbReference>
<organism evidence="2 3">
    <name type="scientific">Qipengyuania pelagi</name>
    <dbReference type="NCBI Taxonomy" id="994320"/>
    <lineage>
        <taxon>Bacteria</taxon>
        <taxon>Pseudomonadati</taxon>
        <taxon>Pseudomonadota</taxon>
        <taxon>Alphaproteobacteria</taxon>
        <taxon>Sphingomonadales</taxon>
        <taxon>Erythrobacteraceae</taxon>
        <taxon>Qipengyuania</taxon>
    </lineage>
</organism>
<dbReference type="Proteomes" id="UP000430272">
    <property type="component" value="Unassembled WGS sequence"/>
</dbReference>
<gene>
    <name evidence="2" type="ORF">GRI47_11490</name>
</gene>
<dbReference type="InterPro" id="IPR015223">
    <property type="entry name" value="MipZ"/>
</dbReference>
<comment type="caution">
    <text evidence="2">The sequence shown here is derived from an EMBL/GenBank/DDBJ whole genome shotgun (WGS) entry which is preliminary data.</text>
</comment>
<evidence type="ECO:0000313" key="2">
    <source>
        <dbReference type="EMBL" id="MXO54623.1"/>
    </source>
</evidence>
<name>A0A844YBL5_9SPHN</name>
<evidence type="ECO:0000256" key="1">
    <source>
        <dbReference type="SAM" id="MobiDB-lite"/>
    </source>
</evidence>
<dbReference type="SUPFAM" id="SSF52540">
    <property type="entry name" value="P-loop containing nucleoside triphosphate hydrolases"/>
    <property type="match status" value="1"/>
</dbReference>
<dbReference type="Gene3D" id="3.40.50.300">
    <property type="entry name" value="P-loop containing nucleotide triphosphate hydrolases"/>
    <property type="match status" value="1"/>
</dbReference>
<dbReference type="InterPro" id="IPR027417">
    <property type="entry name" value="P-loop_NTPase"/>
</dbReference>
<reference evidence="2 3" key="1">
    <citation type="submission" date="2019-12" db="EMBL/GenBank/DDBJ databases">
        <title>Genomic-based taxomic classification of the family Erythrobacteraceae.</title>
        <authorList>
            <person name="Xu L."/>
        </authorList>
    </citation>
    <scope>NUCLEOTIDE SEQUENCE [LARGE SCALE GENOMIC DNA]</scope>
    <source>
        <strain evidence="2 3">JCM 17468</strain>
    </source>
</reference>
<evidence type="ECO:0000313" key="3">
    <source>
        <dbReference type="Proteomes" id="UP000430272"/>
    </source>
</evidence>
<dbReference type="PANTHER" id="PTHR13696">
    <property type="entry name" value="P-LOOP CONTAINING NUCLEOSIDE TRIPHOSPHATE HYDROLASE"/>
    <property type="match status" value="1"/>
</dbReference>
<feature type="region of interest" description="Disordered" evidence="1">
    <location>
        <begin position="308"/>
        <end position="327"/>
    </location>
</feature>
<dbReference type="PANTHER" id="PTHR13696:SF96">
    <property type="entry name" value="COBQ_COBB_MIND_PARA NUCLEOTIDE BINDING DOMAIN-CONTAINING PROTEIN"/>
    <property type="match status" value="1"/>
</dbReference>
<feature type="compositionally biased region" description="Basic and acidic residues" evidence="1">
    <location>
        <begin position="316"/>
        <end position="327"/>
    </location>
</feature>
<sequence>MELLNISSVVAVCTGSPFGYGRSRPSRTGRGATILDARTRKAAPILSQQRAHRIVFANEKGGTGKSTTAVHVAVALSYMGKKVAALDLDPRQRTMDRYIENREAIQEKRGIELPSPVCEVFRHKTEQALALAMERMDANADFILIDTPGRDDPLARAAAEQADTLVTPMNDSFVDFDLIGQVDAETFKVKKLSFYAELIWEARLKRSRMGMEQQRRELDWVVVRNRIGYTEARNMARLEKALAEMSKRVGFRIAKGLSERVIYRELFPSGLTLLDKGHLGDLGTSHLVARQELRGLIASLRLPGVGLPDAGAPEKGAPDKRTQDQAA</sequence>
<dbReference type="AlphaFoldDB" id="A0A844YBL5"/>
<dbReference type="Pfam" id="PF09140">
    <property type="entry name" value="MipZ"/>
    <property type="match status" value="1"/>
</dbReference>
<accession>A0A844YBL5</accession>
<dbReference type="OrthoDB" id="13869at2"/>
<proteinExistence type="predicted"/>
<keyword evidence="3" id="KW-1185">Reference proteome</keyword>
<dbReference type="CDD" id="cd02042">
    <property type="entry name" value="ParAB_family"/>
    <property type="match status" value="1"/>
</dbReference>
<protein>
    <submittedName>
        <fullName evidence="2">AAA family ATPase</fullName>
    </submittedName>
</protein>
<dbReference type="EMBL" id="WTYD01000002">
    <property type="protein sequence ID" value="MXO54623.1"/>
    <property type="molecule type" value="Genomic_DNA"/>
</dbReference>